<dbReference type="Pfam" id="PF13440">
    <property type="entry name" value="Polysacc_synt_3"/>
    <property type="match status" value="1"/>
</dbReference>
<feature type="transmembrane region" description="Helical" evidence="7">
    <location>
        <begin position="382"/>
        <end position="400"/>
    </location>
</feature>
<comment type="subcellular location">
    <subcellularLocation>
        <location evidence="1">Cell membrane</location>
        <topology evidence="1">Multi-pass membrane protein</topology>
    </subcellularLocation>
</comment>
<feature type="transmembrane region" description="Helical" evidence="7">
    <location>
        <begin position="438"/>
        <end position="460"/>
    </location>
</feature>
<feature type="transmembrane region" description="Helical" evidence="7">
    <location>
        <begin position="406"/>
        <end position="426"/>
    </location>
</feature>
<dbReference type="PANTHER" id="PTHR30250:SF10">
    <property type="entry name" value="LIPOPOLYSACCHARIDE BIOSYNTHESIS PROTEIN WZXC"/>
    <property type="match status" value="1"/>
</dbReference>
<comment type="caution">
    <text evidence="8">The sequence shown here is derived from an EMBL/GenBank/DDBJ whole genome shotgun (WGS) entry which is preliminary data.</text>
</comment>
<dbReference type="EMBL" id="WVIE01000010">
    <property type="protein sequence ID" value="NDJ17666.1"/>
    <property type="molecule type" value="Genomic_DNA"/>
</dbReference>
<protein>
    <submittedName>
        <fullName evidence="8">Oligosaccharide flippase family protein</fullName>
    </submittedName>
</protein>
<feature type="transmembrane region" description="Helical" evidence="7">
    <location>
        <begin position="104"/>
        <end position="126"/>
    </location>
</feature>
<keyword evidence="9" id="KW-1185">Reference proteome</keyword>
<feature type="transmembrane region" description="Helical" evidence="7">
    <location>
        <begin position="466"/>
        <end position="488"/>
    </location>
</feature>
<evidence type="ECO:0000256" key="7">
    <source>
        <dbReference type="SAM" id="Phobius"/>
    </source>
</evidence>
<feature type="transmembrane region" description="Helical" evidence="7">
    <location>
        <begin position="316"/>
        <end position="337"/>
    </location>
</feature>
<dbReference type="PANTHER" id="PTHR30250">
    <property type="entry name" value="PST FAMILY PREDICTED COLANIC ACID TRANSPORTER"/>
    <property type="match status" value="1"/>
</dbReference>
<organism evidence="8 9">
    <name type="scientific">Myxacorys almedinensis A</name>
    <dbReference type="NCBI Taxonomy" id="2690445"/>
    <lineage>
        <taxon>Bacteria</taxon>
        <taxon>Bacillati</taxon>
        <taxon>Cyanobacteriota</taxon>
        <taxon>Cyanophyceae</taxon>
        <taxon>Leptolyngbyales</taxon>
        <taxon>Leptolyngbyaceae</taxon>
        <taxon>Myxacorys</taxon>
        <taxon>Myxacorys almedinensis</taxon>
    </lineage>
</organism>
<evidence type="ECO:0000256" key="5">
    <source>
        <dbReference type="ARBA" id="ARBA00022989"/>
    </source>
</evidence>
<dbReference type="AlphaFoldDB" id="A0A8J7Z4D9"/>
<accession>A0A8J7Z4D9</accession>
<sequence length="512" mass="56661">MDLDSKPLLDLDRHIRTDEVGANLERRSLQSGLTTIAAQPIKLAIGVGSTAILARLLTPADFGLVAMAAPLLAFVDSLTNFGLETVTIQRSQLDHQQTSAIFWLSLRINSVVIGGMMAMAPVMAWFYQEPELVGITLAMAIGVFSVCLTSQHQALLRRQLKFEVVTVLEVSALGAGAMIAIAAAWIGWGYWALVLQVVVMQVIQSFASWQVCGWRPVRVIKTPELDANLRSMMSYGGHLTGFRFISRLGNQLDRILIGYFSNASALGLYHVAYRWAYFSFEQIYNPLFNVAVSSLSRAQHDPQLYRRYCRQGLTPIFSVCMPLLTFSFIEAQTLILLLLGNQWLEAVPLFRLLTLAVFVGSMHRVTKWLYVSIGQTQRQFRWGLLHSSVMIVAVSIGAHWGAFGVAMGYTIAICLLTLPSVTFCLKTSPLSLGDFLGVVWRPALGSVLAGLILFSSRFLLPNLDNAIVDAAVKFIIFGVAYLSIWISFPGGRQTAARALQMFKKLRSKQRDS</sequence>
<feature type="transmembrane region" description="Helical" evidence="7">
    <location>
        <begin position="62"/>
        <end position="83"/>
    </location>
</feature>
<proteinExistence type="inferred from homology"/>
<evidence type="ECO:0000313" key="8">
    <source>
        <dbReference type="EMBL" id="NDJ17666.1"/>
    </source>
</evidence>
<feature type="transmembrane region" description="Helical" evidence="7">
    <location>
        <begin position="132"/>
        <end position="150"/>
    </location>
</feature>
<keyword evidence="3" id="KW-1003">Cell membrane</keyword>
<dbReference type="RefSeq" id="WP_162423189.1">
    <property type="nucleotide sequence ID" value="NZ_WVIE01000010.1"/>
</dbReference>
<dbReference type="CDD" id="cd13127">
    <property type="entry name" value="MATE_tuaB_like"/>
    <property type="match status" value="1"/>
</dbReference>
<evidence type="ECO:0000256" key="4">
    <source>
        <dbReference type="ARBA" id="ARBA00022692"/>
    </source>
</evidence>
<dbReference type="Proteomes" id="UP000646053">
    <property type="component" value="Unassembled WGS sequence"/>
</dbReference>
<feature type="transmembrane region" description="Helical" evidence="7">
    <location>
        <begin position="162"/>
        <end position="185"/>
    </location>
</feature>
<evidence type="ECO:0000256" key="6">
    <source>
        <dbReference type="ARBA" id="ARBA00023136"/>
    </source>
</evidence>
<evidence type="ECO:0000256" key="2">
    <source>
        <dbReference type="ARBA" id="ARBA00007430"/>
    </source>
</evidence>
<keyword evidence="4 7" id="KW-0812">Transmembrane</keyword>
<comment type="similarity">
    <text evidence="2">Belongs to the polysaccharide synthase family.</text>
</comment>
<gene>
    <name evidence="8" type="ORF">GS601_10255</name>
</gene>
<evidence type="ECO:0000256" key="1">
    <source>
        <dbReference type="ARBA" id="ARBA00004651"/>
    </source>
</evidence>
<evidence type="ECO:0000256" key="3">
    <source>
        <dbReference type="ARBA" id="ARBA00022475"/>
    </source>
</evidence>
<evidence type="ECO:0000313" key="9">
    <source>
        <dbReference type="Proteomes" id="UP000646053"/>
    </source>
</evidence>
<feature type="transmembrane region" description="Helical" evidence="7">
    <location>
        <begin position="349"/>
        <end position="370"/>
    </location>
</feature>
<keyword evidence="6 7" id="KW-0472">Membrane</keyword>
<dbReference type="GO" id="GO:0005886">
    <property type="term" value="C:plasma membrane"/>
    <property type="evidence" value="ECO:0007669"/>
    <property type="project" value="UniProtKB-SubCell"/>
</dbReference>
<name>A0A8J7Z4D9_9CYAN</name>
<reference evidence="8" key="1">
    <citation type="submission" date="2019-12" db="EMBL/GenBank/DDBJ databases">
        <title>High-Quality draft genome sequences of three cyanobacteria isolated from the limestone walls of the Old Cathedral of Coimbra.</title>
        <authorList>
            <person name="Tiago I."/>
            <person name="Soares F."/>
            <person name="Portugal A."/>
        </authorList>
    </citation>
    <scope>NUCLEOTIDE SEQUENCE</scope>
    <source>
        <strain evidence="8">A</strain>
    </source>
</reference>
<keyword evidence="5 7" id="KW-1133">Transmembrane helix</keyword>
<dbReference type="InterPro" id="IPR050833">
    <property type="entry name" value="Poly_Biosynth_Transport"/>
</dbReference>